<comment type="catalytic activity">
    <reaction evidence="1 9">
        <text>Hydrolyzes Xaa-Pro-|- bonds to release unblocked, N-terminal dipeptides from substrates including Ala-Pro-|-p-nitroanilide and (sequentially) Tyr-Pro-|-Phe-Pro-|-Gly-Pro-|-Ile.</text>
        <dbReference type="EC" id="3.4.14.11"/>
    </reaction>
</comment>
<dbReference type="PANTHER" id="PTHR43056">
    <property type="entry name" value="PEPTIDASE S9 PROLYL OLIGOPEPTIDASE"/>
    <property type="match status" value="1"/>
</dbReference>
<comment type="function">
    <text evidence="2 9">Removes N-terminal dipeptides sequentially from polypeptides having unsubstituted N-termini provided that the penultimate residue is proline.</text>
</comment>
<dbReference type="InterPro" id="IPR008979">
    <property type="entry name" value="Galactose-bd-like_sf"/>
</dbReference>
<sequence length="804" mass="89517">MRLNQFAITPTTLETEVRELKRIHFIDDQTSQLPPLAALIVLLDQSFPEAQSAATKRNRRAGLMATTTLTVADLEAPATITPTIFANLYLQLLGFEPGEQFDLADPYAINHLVNLPRFTHDLTTIDLIHGWYQLLVTHTVMGQTYLDDLTSRGYFEPLVHDPTTPRPLFFNGKAQPVYDVTTLIREAVYVESPQDSDSDGQRDLLKVEITRPGETAAGIKVPVLYTASPYNQGTNDAAGDRLMHDVNVPLTEKRPTSGISETSSSTTPLPAARTITAPEEPANETLGNGFEYSLNDYFLARGFAVVYAAGIGTKDSDGLRTTGDPQETISTVAVIQWLTGTLPAFTDRQANHPTRAFWSTGNVAMTGRSYLGTLATAAATTGIDGLKTIISEAAISSWYDYYRENGLVVAPGGFPGEDTDVLALETFSRQQRAGEAHKIQEKWRTQLNRLTHDQDRETGNYNAFWDARNYRQNVAHIKADIVLVHGLNDWNVKPRQVERLWQALRDVPVTKKLILHQGPHIYINNFRSLDFTDMMNLWLSYKLYDVDNDADQLLPPVLIQDNAKPETWHPQTDWAAPETPLQTWYGQNGLLTQQAPTHATESRFNDQLSTQTFAHYIHNLSQWAHDLMTPTITPLTGHRLLLQSAPLNAAITMDGVPQLTVTVASTQPIGLLSARLVDYGLFKRLGRLPATLAGQAMDLGFHYRKEVLRDYQLAPTASPYQLISLGHLNLQNRQAPDVVQPIVPGQKMTVQLALQPTHYVLPAGHQLGLILYATDFEMTIRGNQPITYTIDMATTRLDLPILTK</sequence>
<evidence type="ECO:0000256" key="9">
    <source>
        <dbReference type="HAMAP-Rule" id="MF_00698"/>
    </source>
</evidence>
<dbReference type="PANTHER" id="PTHR43056:SF10">
    <property type="entry name" value="COCE_NOND FAMILY, PUTATIVE (AFU_ORTHOLOGUE AFUA_7G00600)-RELATED"/>
    <property type="match status" value="1"/>
</dbReference>
<keyword evidence="5 9" id="KW-0031">Aminopeptidase</keyword>
<evidence type="ECO:0000256" key="2">
    <source>
        <dbReference type="ARBA" id="ARBA00003997"/>
    </source>
</evidence>
<dbReference type="InterPro" id="IPR013736">
    <property type="entry name" value="Xaa-Pro_dipept_C"/>
</dbReference>
<dbReference type="GO" id="GO:0008236">
    <property type="term" value="F:serine-type peptidase activity"/>
    <property type="evidence" value="ECO:0007669"/>
    <property type="project" value="UniProtKB-KW"/>
</dbReference>
<dbReference type="Gene3D" id="1.10.246.70">
    <property type="match status" value="1"/>
</dbReference>
<dbReference type="GO" id="GO:0008239">
    <property type="term" value="F:dipeptidyl-peptidase activity"/>
    <property type="evidence" value="ECO:0007669"/>
    <property type="project" value="UniProtKB-UniRule"/>
</dbReference>
<feature type="compositionally biased region" description="Low complexity" evidence="10">
    <location>
        <begin position="256"/>
        <end position="267"/>
    </location>
</feature>
<proteinExistence type="inferred from homology"/>
<dbReference type="InterPro" id="IPR008252">
    <property type="entry name" value="Pept_S15_Xpro"/>
</dbReference>
<dbReference type="GO" id="GO:0006508">
    <property type="term" value="P:proteolysis"/>
    <property type="evidence" value="ECO:0007669"/>
    <property type="project" value="UniProtKB-KW"/>
</dbReference>
<reference evidence="13 14" key="1">
    <citation type="journal article" date="2015" name="Genome Announc.">
        <title>Expanding the biotechnology potential of lactobacilli through comparative genomics of 213 strains and associated genera.</title>
        <authorList>
            <person name="Sun Z."/>
            <person name="Harris H.M."/>
            <person name="McCann A."/>
            <person name="Guo C."/>
            <person name="Argimon S."/>
            <person name="Zhang W."/>
            <person name="Yang X."/>
            <person name="Jeffery I.B."/>
            <person name="Cooney J.C."/>
            <person name="Kagawa T.F."/>
            <person name="Liu W."/>
            <person name="Song Y."/>
            <person name="Salvetti E."/>
            <person name="Wrobel A."/>
            <person name="Rasinkangas P."/>
            <person name="Parkhill J."/>
            <person name="Rea M.C."/>
            <person name="O'Sullivan O."/>
            <person name="Ritari J."/>
            <person name="Douillard F.P."/>
            <person name="Paul Ross R."/>
            <person name="Yang R."/>
            <person name="Briner A.E."/>
            <person name="Felis G.E."/>
            <person name="de Vos W.M."/>
            <person name="Barrangou R."/>
            <person name="Klaenhammer T.R."/>
            <person name="Caufield P.W."/>
            <person name="Cui Y."/>
            <person name="Zhang H."/>
            <person name="O'Toole P.W."/>
        </authorList>
    </citation>
    <scope>NUCLEOTIDE SEQUENCE [LARGE SCALE GENOMIC DNA]</scope>
    <source>
        <strain evidence="13 14">JCM 15530</strain>
    </source>
</reference>
<gene>
    <name evidence="9" type="primary">pepX</name>
    <name evidence="13" type="ORF">FC96_GL001122</name>
</gene>
<evidence type="ECO:0000256" key="7">
    <source>
        <dbReference type="ARBA" id="ARBA00022801"/>
    </source>
</evidence>
<keyword evidence="8 9" id="KW-0720">Serine protease</keyword>
<comment type="subcellular location">
    <subcellularLocation>
        <location evidence="9">Cytoplasm</location>
    </subcellularLocation>
</comment>
<dbReference type="EC" id="3.4.14.11" evidence="9"/>
<comment type="similarity">
    <text evidence="3 9">Belongs to the peptidase S15 family.</text>
</comment>
<dbReference type="InterPro" id="IPR029058">
    <property type="entry name" value="AB_hydrolase_fold"/>
</dbReference>
<evidence type="ECO:0000313" key="14">
    <source>
        <dbReference type="Proteomes" id="UP000050911"/>
    </source>
</evidence>
<keyword evidence="7 9" id="KW-0378">Hydrolase</keyword>
<dbReference type="OrthoDB" id="319764at2"/>
<dbReference type="Pfam" id="PF09168">
    <property type="entry name" value="PepX_N"/>
    <property type="match status" value="1"/>
</dbReference>
<dbReference type="Gene3D" id="3.40.50.1820">
    <property type="entry name" value="alpha/beta hydrolase"/>
    <property type="match status" value="1"/>
</dbReference>
<dbReference type="RefSeq" id="WP_056942006.1">
    <property type="nucleotide sequence ID" value="NZ_AZCX01000002.1"/>
</dbReference>
<evidence type="ECO:0000256" key="1">
    <source>
        <dbReference type="ARBA" id="ARBA00000123"/>
    </source>
</evidence>
<evidence type="ECO:0000256" key="8">
    <source>
        <dbReference type="ARBA" id="ARBA00022825"/>
    </source>
</evidence>
<dbReference type="InterPro" id="IPR050585">
    <property type="entry name" value="Xaa-Pro_dipeptidyl-ppase/CocE"/>
</dbReference>
<dbReference type="GO" id="GO:0005737">
    <property type="term" value="C:cytoplasm"/>
    <property type="evidence" value="ECO:0007669"/>
    <property type="project" value="UniProtKB-SubCell"/>
</dbReference>
<dbReference type="SUPFAM" id="SSF53474">
    <property type="entry name" value="alpha/beta-Hydrolases"/>
    <property type="match status" value="1"/>
</dbReference>
<feature type="active site" description="Charge relay system" evidence="9">
    <location>
        <position position="369"/>
    </location>
</feature>
<evidence type="ECO:0000256" key="4">
    <source>
        <dbReference type="ARBA" id="ARBA00011738"/>
    </source>
</evidence>
<dbReference type="PRINTS" id="PR00923">
    <property type="entry name" value="LACTOPTASE"/>
</dbReference>
<dbReference type="AlphaFoldDB" id="A0A0R1HW56"/>
<feature type="region of interest" description="Disordered" evidence="10">
    <location>
        <begin position="252"/>
        <end position="272"/>
    </location>
</feature>
<feature type="active site" description="Charge relay system" evidence="9">
    <location>
        <position position="520"/>
    </location>
</feature>
<dbReference type="SUPFAM" id="SSF49785">
    <property type="entry name" value="Galactose-binding domain-like"/>
    <property type="match status" value="1"/>
</dbReference>
<dbReference type="InterPro" id="IPR015251">
    <property type="entry name" value="PepX_N_dom"/>
</dbReference>
<evidence type="ECO:0000256" key="10">
    <source>
        <dbReference type="SAM" id="MobiDB-lite"/>
    </source>
</evidence>
<dbReference type="NCBIfam" id="NF003781">
    <property type="entry name" value="PRK05371.1-2"/>
    <property type="match status" value="1"/>
</dbReference>
<accession>A0A0R1HW56</accession>
<evidence type="ECO:0000256" key="6">
    <source>
        <dbReference type="ARBA" id="ARBA00022670"/>
    </source>
</evidence>
<dbReference type="HAMAP" id="MF_00698">
    <property type="entry name" value="Aminopeptidase_S15"/>
    <property type="match status" value="1"/>
</dbReference>
<keyword evidence="9" id="KW-0963">Cytoplasm</keyword>
<dbReference type="InterPro" id="IPR000383">
    <property type="entry name" value="Xaa-Pro-like_dom"/>
</dbReference>
<dbReference type="EMBL" id="AZCX01000002">
    <property type="protein sequence ID" value="KRK48803.1"/>
    <property type="molecule type" value="Genomic_DNA"/>
</dbReference>
<evidence type="ECO:0000256" key="3">
    <source>
        <dbReference type="ARBA" id="ARBA00010819"/>
    </source>
</evidence>
<protein>
    <recommendedName>
        <fullName evidence="9">Xaa-Pro dipeptidyl-peptidase</fullName>
        <ecNumber evidence="9">3.4.14.11</ecNumber>
    </recommendedName>
    <alternativeName>
        <fullName evidence="9">X-Pro dipeptidyl-peptidase</fullName>
    </alternativeName>
    <alternativeName>
        <fullName evidence="9">X-prolyl-dipeptidyl aminopeptidase</fullName>
        <shortName evidence="9">X-PDAP</shortName>
    </alternativeName>
</protein>
<evidence type="ECO:0000313" key="13">
    <source>
        <dbReference type="EMBL" id="KRK48803.1"/>
    </source>
</evidence>
<keyword evidence="14" id="KW-1185">Reference proteome</keyword>
<dbReference type="Gene3D" id="2.60.120.260">
    <property type="entry name" value="Galactose-binding domain-like"/>
    <property type="match status" value="1"/>
</dbReference>
<feature type="domain" description="X-Prolyl dipeptidyl aminopeptidase PepX N-terminal" evidence="12">
    <location>
        <begin position="1"/>
        <end position="154"/>
    </location>
</feature>
<evidence type="ECO:0000259" key="11">
    <source>
        <dbReference type="SMART" id="SM00939"/>
    </source>
</evidence>
<dbReference type="GO" id="GO:0004177">
    <property type="term" value="F:aminopeptidase activity"/>
    <property type="evidence" value="ECO:0007669"/>
    <property type="project" value="UniProtKB-KW"/>
</dbReference>
<dbReference type="PATRIC" id="fig|1302272.5.peg.1130"/>
<dbReference type="SMART" id="SM00940">
    <property type="entry name" value="PepX_N"/>
    <property type="match status" value="1"/>
</dbReference>
<feature type="active site" description="Charge relay system" evidence="9">
    <location>
        <position position="489"/>
    </location>
</feature>
<dbReference type="Proteomes" id="UP000050911">
    <property type="component" value="Unassembled WGS sequence"/>
</dbReference>
<dbReference type="Pfam" id="PF08530">
    <property type="entry name" value="PepX_C"/>
    <property type="match status" value="1"/>
</dbReference>
<evidence type="ECO:0000256" key="5">
    <source>
        <dbReference type="ARBA" id="ARBA00022438"/>
    </source>
</evidence>
<dbReference type="STRING" id="1302272.FC96_GL001122"/>
<organism evidence="13 14">
    <name type="scientific">Secundilactobacillus kimchicus JCM 15530</name>
    <dbReference type="NCBI Taxonomy" id="1302272"/>
    <lineage>
        <taxon>Bacteria</taxon>
        <taxon>Bacillati</taxon>
        <taxon>Bacillota</taxon>
        <taxon>Bacilli</taxon>
        <taxon>Lactobacillales</taxon>
        <taxon>Lactobacillaceae</taxon>
        <taxon>Secundilactobacillus</taxon>
    </lineage>
</organism>
<comment type="caution">
    <text evidence="13">The sequence shown here is derived from an EMBL/GenBank/DDBJ whole genome shotgun (WGS) entry which is preliminary data.</text>
</comment>
<comment type="subunit">
    <text evidence="4 9">Homodimer.</text>
</comment>
<feature type="domain" description="Xaa-Pro dipeptidyl-peptidase C-terminal" evidence="11">
    <location>
        <begin position="536"/>
        <end position="798"/>
    </location>
</feature>
<dbReference type="Pfam" id="PF02129">
    <property type="entry name" value="Peptidase_S15"/>
    <property type="match status" value="1"/>
</dbReference>
<dbReference type="SMART" id="SM00939">
    <property type="entry name" value="PepX_C"/>
    <property type="match status" value="1"/>
</dbReference>
<evidence type="ECO:0000259" key="12">
    <source>
        <dbReference type="SMART" id="SM00940"/>
    </source>
</evidence>
<name>A0A0R1HW56_9LACO</name>
<dbReference type="SUPFAM" id="SSF81761">
    <property type="entry name" value="X-Prolyl dipeptidyl aminopeptidase PepX, N-terminal domain"/>
    <property type="match status" value="1"/>
</dbReference>
<dbReference type="InterPro" id="IPR036313">
    <property type="entry name" value="PepX_N_dom_sf"/>
</dbReference>
<keyword evidence="6 9" id="KW-0645">Protease</keyword>